<name>A0A1G6YMW6_9BURK</name>
<organism evidence="1 2">
    <name type="scientific">Paraburkholderia lycopersici</name>
    <dbReference type="NCBI Taxonomy" id="416944"/>
    <lineage>
        <taxon>Bacteria</taxon>
        <taxon>Pseudomonadati</taxon>
        <taxon>Pseudomonadota</taxon>
        <taxon>Betaproteobacteria</taxon>
        <taxon>Burkholderiales</taxon>
        <taxon>Burkholderiaceae</taxon>
        <taxon>Paraburkholderia</taxon>
    </lineage>
</organism>
<evidence type="ECO:0000313" key="2">
    <source>
        <dbReference type="Proteomes" id="UP000198908"/>
    </source>
</evidence>
<dbReference type="EMBL" id="FMYQ01000028">
    <property type="protein sequence ID" value="SDD91333.1"/>
    <property type="molecule type" value="Genomic_DNA"/>
</dbReference>
<keyword evidence="2" id="KW-1185">Reference proteome</keyword>
<accession>A0A1G6YMW6</accession>
<dbReference type="AlphaFoldDB" id="A0A1G6YMW6"/>
<sequence length="34" mass="3665">MHRARAVLRRTVTAEEIASEELPVNAAGAKTSDN</sequence>
<protein>
    <submittedName>
        <fullName evidence="1">Uncharacterized protein</fullName>
    </submittedName>
</protein>
<gene>
    <name evidence="1" type="ORF">SAMN05421548_12826</name>
</gene>
<dbReference type="Proteomes" id="UP000198908">
    <property type="component" value="Unassembled WGS sequence"/>
</dbReference>
<evidence type="ECO:0000313" key="1">
    <source>
        <dbReference type="EMBL" id="SDD91333.1"/>
    </source>
</evidence>
<proteinExistence type="predicted"/>
<reference evidence="2" key="1">
    <citation type="submission" date="2016-09" db="EMBL/GenBank/DDBJ databases">
        <authorList>
            <person name="Varghese N."/>
            <person name="Submissions S."/>
        </authorList>
    </citation>
    <scope>NUCLEOTIDE SEQUENCE [LARGE SCALE GENOMIC DNA]</scope>
    <source>
        <strain evidence="2">TNe-862</strain>
    </source>
</reference>